<dbReference type="InterPro" id="IPR036271">
    <property type="entry name" value="Tet_transcr_reg_TetR-rel_C_sf"/>
</dbReference>
<proteinExistence type="predicted"/>
<accession>A0A7W7CBL5</accession>
<dbReference type="SUPFAM" id="SSF46689">
    <property type="entry name" value="Homeodomain-like"/>
    <property type="match status" value="1"/>
</dbReference>
<dbReference type="GO" id="GO:0003677">
    <property type="term" value="F:DNA binding"/>
    <property type="evidence" value="ECO:0007669"/>
    <property type="project" value="UniProtKB-UniRule"/>
</dbReference>
<evidence type="ECO:0000313" key="4">
    <source>
        <dbReference type="EMBL" id="MBB4678149.1"/>
    </source>
</evidence>
<feature type="domain" description="HTH tetR-type" evidence="3">
    <location>
        <begin position="15"/>
        <end position="76"/>
    </location>
</feature>
<evidence type="ECO:0000313" key="5">
    <source>
        <dbReference type="Proteomes" id="UP000533598"/>
    </source>
</evidence>
<comment type="caution">
    <text evidence="2">Lacks conserved residue(s) required for the propagation of feature annotation.</text>
</comment>
<protein>
    <submittedName>
        <fullName evidence="4">AcrR family transcriptional regulator</fullName>
    </submittedName>
</protein>
<dbReference type="Proteomes" id="UP000533598">
    <property type="component" value="Unassembled WGS sequence"/>
</dbReference>
<dbReference type="Pfam" id="PF00440">
    <property type="entry name" value="TetR_N"/>
    <property type="match status" value="1"/>
</dbReference>
<dbReference type="InterPro" id="IPR001647">
    <property type="entry name" value="HTH_TetR"/>
</dbReference>
<dbReference type="GO" id="GO:0006355">
    <property type="term" value="P:regulation of DNA-templated transcription"/>
    <property type="evidence" value="ECO:0007669"/>
    <property type="project" value="UniProtKB-ARBA"/>
</dbReference>
<evidence type="ECO:0000256" key="2">
    <source>
        <dbReference type="PROSITE-ProRule" id="PRU00335"/>
    </source>
</evidence>
<keyword evidence="5" id="KW-1185">Reference proteome</keyword>
<dbReference type="Gene3D" id="1.10.10.60">
    <property type="entry name" value="Homeodomain-like"/>
    <property type="match status" value="1"/>
</dbReference>
<dbReference type="InterPro" id="IPR050109">
    <property type="entry name" value="HTH-type_TetR-like_transc_reg"/>
</dbReference>
<evidence type="ECO:0000256" key="1">
    <source>
        <dbReference type="ARBA" id="ARBA00023125"/>
    </source>
</evidence>
<organism evidence="4 5">
    <name type="scientific">Crossiella cryophila</name>
    <dbReference type="NCBI Taxonomy" id="43355"/>
    <lineage>
        <taxon>Bacteria</taxon>
        <taxon>Bacillati</taxon>
        <taxon>Actinomycetota</taxon>
        <taxon>Actinomycetes</taxon>
        <taxon>Pseudonocardiales</taxon>
        <taxon>Pseudonocardiaceae</taxon>
        <taxon>Crossiella</taxon>
    </lineage>
</organism>
<name>A0A7W7CBL5_9PSEU</name>
<evidence type="ECO:0000259" key="3">
    <source>
        <dbReference type="PROSITE" id="PS50977"/>
    </source>
</evidence>
<dbReference type="AlphaFoldDB" id="A0A7W7CBL5"/>
<dbReference type="SUPFAM" id="SSF48498">
    <property type="entry name" value="Tetracyclin repressor-like, C-terminal domain"/>
    <property type="match status" value="1"/>
</dbReference>
<keyword evidence="1 2" id="KW-0238">DNA-binding</keyword>
<comment type="caution">
    <text evidence="4">The sequence shown here is derived from an EMBL/GenBank/DDBJ whole genome shotgun (WGS) entry which is preliminary data.</text>
</comment>
<dbReference type="InterPro" id="IPR009057">
    <property type="entry name" value="Homeodomain-like_sf"/>
</dbReference>
<dbReference type="PROSITE" id="PS50977">
    <property type="entry name" value="HTH_TETR_2"/>
    <property type="match status" value="1"/>
</dbReference>
<reference evidence="4 5" key="1">
    <citation type="submission" date="2020-08" db="EMBL/GenBank/DDBJ databases">
        <title>Sequencing the genomes of 1000 actinobacteria strains.</title>
        <authorList>
            <person name="Klenk H.-P."/>
        </authorList>
    </citation>
    <scope>NUCLEOTIDE SEQUENCE [LARGE SCALE GENOMIC DNA]</scope>
    <source>
        <strain evidence="4 5">DSM 44230</strain>
    </source>
</reference>
<sequence length="280" mass="30718">MQPNQESVDLTFTEAARRRQIVAAAIETIAELGYARASFAQIARRAGLSSPGLISYHFANKDDLISQVVAEVYATGGEVVHPNSADTTSAWLALRGYLEGSLTFYATHRTHLRALVQILQGHPEALDRWAKPRNTAELAGLAEVLSRGQRAGEFREFDPHTVALIIRQLLSGALQHLLTQPTADLTGYTRELLTLCEHAVAAPRRGIEEQPMSNAFTPQETAEDLARLLRGTRDMHGVSAEELATRSGVRTEDVLEFEAARVVPAEEPFGVYMRALGYDA</sequence>
<dbReference type="PANTHER" id="PTHR30328:SF54">
    <property type="entry name" value="HTH-TYPE TRANSCRIPTIONAL REPRESSOR SCO4008"/>
    <property type="match status" value="1"/>
</dbReference>
<dbReference type="RefSeq" id="WP_185004015.1">
    <property type="nucleotide sequence ID" value="NZ_BAAAUI010000086.1"/>
</dbReference>
<dbReference type="EMBL" id="JACHMH010000001">
    <property type="protein sequence ID" value="MBB4678149.1"/>
    <property type="molecule type" value="Genomic_DNA"/>
</dbReference>
<dbReference type="PANTHER" id="PTHR30328">
    <property type="entry name" value="TRANSCRIPTIONAL REPRESSOR"/>
    <property type="match status" value="1"/>
</dbReference>
<dbReference type="Gene3D" id="1.10.357.10">
    <property type="entry name" value="Tetracycline Repressor, domain 2"/>
    <property type="match status" value="1"/>
</dbReference>
<gene>
    <name evidence="4" type="ORF">HNR67_004267</name>
</gene>